<dbReference type="SUPFAM" id="SSF52266">
    <property type="entry name" value="SGNH hydrolase"/>
    <property type="match status" value="1"/>
</dbReference>
<dbReference type="Gene3D" id="2.60.120.260">
    <property type="entry name" value="Galactose-binding domain-like"/>
    <property type="match status" value="1"/>
</dbReference>
<organism evidence="1 2">
    <name type="scientific">Mycetocola zhadangensis</name>
    <dbReference type="NCBI Taxonomy" id="1164595"/>
    <lineage>
        <taxon>Bacteria</taxon>
        <taxon>Bacillati</taxon>
        <taxon>Actinomycetota</taxon>
        <taxon>Actinomycetes</taxon>
        <taxon>Micrococcales</taxon>
        <taxon>Microbacteriaceae</taxon>
        <taxon>Mycetocola</taxon>
    </lineage>
</organism>
<dbReference type="Proteomes" id="UP000282460">
    <property type="component" value="Unassembled WGS sequence"/>
</dbReference>
<evidence type="ECO:0000313" key="1">
    <source>
        <dbReference type="EMBL" id="RLQ84236.1"/>
    </source>
</evidence>
<dbReference type="EMBL" id="RCWJ01000002">
    <property type="protein sequence ID" value="RLQ84236.1"/>
    <property type="molecule type" value="Genomic_DNA"/>
</dbReference>
<reference evidence="1 2" key="1">
    <citation type="submission" date="2018-10" db="EMBL/GenBank/DDBJ databases">
        <authorList>
            <person name="Li J."/>
        </authorList>
    </citation>
    <scope>NUCLEOTIDE SEQUENCE [LARGE SCALE GENOMIC DNA]</scope>
    <source>
        <strain evidence="1 2">ZD1-4</strain>
    </source>
</reference>
<dbReference type="RefSeq" id="WP_121659282.1">
    <property type="nucleotide sequence ID" value="NZ_BMEK01000002.1"/>
</dbReference>
<dbReference type="InterPro" id="IPR036514">
    <property type="entry name" value="SGNH_hydro_sf"/>
</dbReference>
<dbReference type="AlphaFoldDB" id="A0A3L7J142"/>
<comment type="caution">
    <text evidence="1">The sequence shown here is derived from an EMBL/GenBank/DDBJ whole genome shotgun (WGS) entry which is preliminary data.</text>
</comment>
<dbReference type="Gene3D" id="3.40.50.1110">
    <property type="entry name" value="SGNH hydrolase"/>
    <property type="match status" value="1"/>
</dbReference>
<name>A0A3L7J142_9MICO</name>
<sequence>MPSETLHISLDVLANSVRGALEIEPVVGGFSPRRLPSWTRAQQADSDIERMASHTSGVSLRLVTAATALGLDITFSRTAIRGQRPAQAASVMCEVDGRLVGHLEADEGTVIVTTRDKTSTTLPGHPSLVLLELGGDGTREREVIVWLPQAASVTIHGGAADAPVRAAKPTDALRWTHYGSAISHGWVAANARGPWPIEASRRLGWDLTNLSFAGNAMLDPFVARVIAGQPSDLITLKVGLDLVIDDVMRRRTFIPALHNFLDLIREGQLDTPIALITALACPILEHATGPMRDVSPGHWEAHPREVLEGDGSLTLSGTRDLVAEVAAARNDDMLDVVNGLSLFTLDDAPRLTDNLHPDQEGHDLIAGRFVGQASDPAATLGNLVGRLAARESSRSEFTPSTGRS</sequence>
<protein>
    <submittedName>
        <fullName evidence="1">Lipase</fullName>
    </submittedName>
</protein>
<evidence type="ECO:0000313" key="2">
    <source>
        <dbReference type="Proteomes" id="UP000282460"/>
    </source>
</evidence>
<keyword evidence="2" id="KW-1185">Reference proteome</keyword>
<dbReference type="OrthoDB" id="2060945at2"/>
<proteinExistence type="predicted"/>
<gene>
    <name evidence="1" type="ORF">D9V28_08475</name>
</gene>
<accession>A0A3L7J142</accession>